<dbReference type="Gene3D" id="3.40.109.10">
    <property type="entry name" value="NADH Oxidase"/>
    <property type="match status" value="1"/>
</dbReference>
<feature type="domain" description="Nitroreductase" evidence="3">
    <location>
        <begin position="8"/>
        <end position="60"/>
    </location>
</feature>
<organism evidence="4">
    <name type="scientific">candidate division WOR-3 bacterium</name>
    <dbReference type="NCBI Taxonomy" id="2052148"/>
    <lineage>
        <taxon>Bacteria</taxon>
        <taxon>Bacteria division WOR-3</taxon>
    </lineage>
</organism>
<dbReference type="EMBL" id="DTLI01000098">
    <property type="protein sequence ID" value="HHS51975.1"/>
    <property type="molecule type" value="Genomic_DNA"/>
</dbReference>
<name>A0A7C6EAM4_UNCW3</name>
<evidence type="ECO:0000256" key="2">
    <source>
        <dbReference type="ARBA" id="ARBA00023002"/>
    </source>
</evidence>
<evidence type="ECO:0000313" key="4">
    <source>
        <dbReference type="EMBL" id="HHS51975.1"/>
    </source>
</evidence>
<dbReference type="Pfam" id="PF00881">
    <property type="entry name" value="Nitroreductase"/>
    <property type="match status" value="2"/>
</dbReference>
<feature type="domain" description="Nitroreductase" evidence="3">
    <location>
        <begin position="62"/>
        <end position="145"/>
    </location>
</feature>
<accession>A0A7C6EAM4</accession>
<dbReference type="SUPFAM" id="SSF55469">
    <property type="entry name" value="FMN-dependent nitroreductase-like"/>
    <property type="match status" value="1"/>
</dbReference>
<dbReference type="PANTHER" id="PTHR43673">
    <property type="entry name" value="NAD(P)H NITROREDUCTASE YDGI-RELATED"/>
    <property type="match status" value="1"/>
</dbReference>
<reference evidence="4" key="1">
    <citation type="journal article" date="2020" name="mSystems">
        <title>Genome- and Community-Level Interaction Insights into Carbon Utilization and Element Cycling Functions of Hydrothermarchaeota in Hydrothermal Sediment.</title>
        <authorList>
            <person name="Zhou Z."/>
            <person name="Liu Y."/>
            <person name="Xu W."/>
            <person name="Pan J."/>
            <person name="Luo Z.H."/>
            <person name="Li M."/>
        </authorList>
    </citation>
    <scope>NUCLEOTIDE SEQUENCE [LARGE SCALE GENOMIC DNA]</scope>
    <source>
        <strain evidence="4">SpSt-876</strain>
    </source>
</reference>
<gene>
    <name evidence="4" type="ORF">ENW73_03775</name>
</gene>
<evidence type="ECO:0000259" key="3">
    <source>
        <dbReference type="Pfam" id="PF00881"/>
    </source>
</evidence>
<sequence length="189" mass="21122">MDIYQAIITRRSVRRFKSEPVPDALILKILEAARWAPSWRNGQCWEFIVVKDKAIIEKLTQGSLARFYNAPVYIVACGDPTKSGRREGIDYYIADVANAIENLLLAATNEGLGTCWIGAIPKEDTIRQILSIPKPLRIVAIIALGFPASDFATKALNFATNLIIQGRSRKDLAQFCHFNKFGSRLPITQ</sequence>
<dbReference type="InterPro" id="IPR029479">
    <property type="entry name" value="Nitroreductase"/>
</dbReference>
<dbReference type="PANTHER" id="PTHR43673:SF10">
    <property type="entry name" value="NADH DEHYDROGENASE_NAD(P)H NITROREDUCTASE XCC3605-RELATED"/>
    <property type="match status" value="1"/>
</dbReference>
<keyword evidence="2" id="KW-0560">Oxidoreductase</keyword>
<dbReference type="GO" id="GO:0016491">
    <property type="term" value="F:oxidoreductase activity"/>
    <property type="evidence" value="ECO:0007669"/>
    <property type="project" value="UniProtKB-KW"/>
</dbReference>
<protein>
    <submittedName>
        <fullName evidence="4">Nitroreductase</fullName>
    </submittedName>
</protein>
<proteinExistence type="inferred from homology"/>
<evidence type="ECO:0000256" key="1">
    <source>
        <dbReference type="ARBA" id="ARBA00007118"/>
    </source>
</evidence>
<dbReference type="AlphaFoldDB" id="A0A7C6EAM4"/>
<comment type="similarity">
    <text evidence="1">Belongs to the nitroreductase family.</text>
</comment>
<dbReference type="InterPro" id="IPR000415">
    <property type="entry name" value="Nitroreductase-like"/>
</dbReference>
<comment type="caution">
    <text evidence="4">The sequence shown here is derived from an EMBL/GenBank/DDBJ whole genome shotgun (WGS) entry which is preliminary data.</text>
</comment>